<dbReference type="GO" id="GO:0015629">
    <property type="term" value="C:actin cytoskeleton"/>
    <property type="evidence" value="ECO:0007669"/>
    <property type="project" value="TreeGrafter"/>
</dbReference>
<feature type="region of interest" description="Disordered" evidence="3">
    <location>
        <begin position="814"/>
        <end position="845"/>
    </location>
</feature>
<sequence>MNQMKMVNEIKEIREDVARQKKDIEQRYKRDDPEIEKKIRETDPNCLKSKNMELQTENFLSIYTIDLLPYLEKTPGFGISVIPSTKETLTRKRLKDIFLLQPLRKEEPPGDPAYFLPMCQQPENIQKLQSSEIDYNTPEKEFASVTEKELNEIGIFLANQLKEGLATDFMFYYSAIFWRVKGSDQQAIECLKKHISLAASPDAAWFQLATLFIKFGKYDEAAEILGPLTQRVPSCGTCFLALGDVYVLSGNFEMAIKMYEKAVYTDPKQELADQKAALLKCTNILLKALEDQHSNLLETIDNVENHNDKMKRLRELEIEVEHKKATSFVRLQSTWAYEHLTYGPIPNLNCRGVVDAKKRHSLYCQVDNWEAYNSSLMQKYENLLENEIKNRRKLEREPSQAEIYEQEMFEKMKMAQAELREYLEKIQPYIGEILPQMFISPDNKGFMVYDLLTKYVGLSAQELLPLPWVPPYCSNYVVEKEWKISEKISLGTFEENKKNGVFIEANLQPLIQNLLSKDESAIVAEIGQRIGNLMKFQIGPKWLSFNLAALYWRAFGVPREATLCIKAALETGQHKDIAYSQLAQVILRMGEPFLEESMNFLKLALEEDKNEPITHFLLGVEYFFNNQHGRARDFLMKSLEIDPFFEPAKEMLFAMKCAIKRTQIPTTNKFLPVCCWPNVRNAYCFKTKRQKRCFTLEERADTKTDVYFDYNRCGGVYTAKSYKPPGYAPLLIPLLYPNSERRNRGIEKQISQLIVDFESEEDLPDLPVLPLDYGGFSEERLKEFNQFEKIQNFKQFSLDYPQNDGGLVDDITNHEKMTTKAPKVEKKEKPEAEKKRRKPKQEKLPSLENVLDKKKILEYDAPLPERLPEPAQELVAKGQFYFKPPKMDSLEDYCFMYKKNPKVLEQPASTYVSVTTKGVDIEEYIDLTTTVPGISNLEPVCPEIDGDSEKTLDDLPAFKFKDQFKFYKPETALKNALQSLGHEKERIEHVAARLLFAMKVSRLQPKLAEGQDEGVHWILTTASTLYWRVKGDAVNAMKCLRHSLNNAPENMRDVSLINMANIYHQAGFLHSALVASGKALEISPNMVATHFTLANIYASMGDFPRALQFYYSTLALQANFPHAKERIRAIYCQTGGKVSPY</sequence>
<keyword evidence="2" id="KW-0175">Coiled coil</keyword>
<evidence type="ECO:0000256" key="1">
    <source>
        <dbReference type="PROSITE-ProRule" id="PRU00339"/>
    </source>
</evidence>
<evidence type="ECO:0000313" key="4">
    <source>
        <dbReference type="Proteomes" id="UP000887540"/>
    </source>
</evidence>
<reference evidence="5" key="1">
    <citation type="submission" date="2022-11" db="UniProtKB">
        <authorList>
            <consortium name="WormBaseParasite"/>
        </authorList>
    </citation>
    <scope>IDENTIFICATION</scope>
</reference>
<evidence type="ECO:0000256" key="3">
    <source>
        <dbReference type="SAM" id="MobiDB-lite"/>
    </source>
</evidence>
<dbReference type="InterPro" id="IPR052630">
    <property type="entry name" value="TTC17"/>
</dbReference>
<dbReference type="Gene3D" id="1.25.40.10">
    <property type="entry name" value="Tetratricopeptide repeat domain"/>
    <property type="match status" value="3"/>
</dbReference>
<dbReference type="AlphaFoldDB" id="A0A914E685"/>
<dbReference type="GO" id="GO:0005737">
    <property type="term" value="C:cytoplasm"/>
    <property type="evidence" value="ECO:0007669"/>
    <property type="project" value="TreeGrafter"/>
</dbReference>
<evidence type="ECO:0000256" key="2">
    <source>
        <dbReference type="SAM" id="Coils"/>
    </source>
</evidence>
<dbReference type="SMART" id="SM00028">
    <property type="entry name" value="TPR"/>
    <property type="match status" value="5"/>
</dbReference>
<evidence type="ECO:0000313" key="5">
    <source>
        <dbReference type="WBParaSite" id="ACRNAN_scaffold563.g8257.t1"/>
    </source>
</evidence>
<dbReference type="InterPro" id="IPR011990">
    <property type="entry name" value="TPR-like_helical_dom_sf"/>
</dbReference>
<name>A0A914E685_9BILA</name>
<feature type="compositionally biased region" description="Basic and acidic residues" evidence="3">
    <location>
        <begin position="814"/>
        <end position="834"/>
    </location>
</feature>
<dbReference type="GO" id="GO:0030041">
    <property type="term" value="P:actin filament polymerization"/>
    <property type="evidence" value="ECO:0007669"/>
    <property type="project" value="TreeGrafter"/>
</dbReference>
<protein>
    <submittedName>
        <fullName evidence="5">Tetratricopeptide repeat protein 17</fullName>
    </submittedName>
</protein>
<dbReference type="WBParaSite" id="ACRNAN_scaffold563.g8257.t1">
    <property type="protein sequence ID" value="ACRNAN_scaffold563.g8257.t1"/>
    <property type="gene ID" value="ACRNAN_scaffold563.g8257"/>
</dbReference>
<dbReference type="InterPro" id="IPR019734">
    <property type="entry name" value="TPR_rpt"/>
</dbReference>
<keyword evidence="1" id="KW-0802">TPR repeat</keyword>
<feature type="coiled-coil region" evidence="2">
    <location>
        <begin position="286"/>
        <end position="326"/>
    </location>
</feature>
<dbReference type="Pfam" id="PF13181">
    <property type="entry name" value="TPR_8"/>
    <property type="match status" value="2"/>
</dbReference>
<accession>A0A914E685</accession>
<feature type="repeat" description="TPR" evidence="1">
    <location>
        <begin position="236"/>
        <end position="269"/>
    </location>
</feature>
<proteinExistence type="predicted"/>
<dbReference type="PANTHER" id="PTHR16091">
    <property type="entry name" value="TTC17 PROTEIN"/>
    <property type="match status" value="1"/>
</dbReference>
<dbReference type="SUPFAM" id="SSF48452">
    <property type="entry name" value="TPR-like"/>
    <property type="match status" value="2"/>
</dbReference>
<feature type="coiled-coil region" evidence="2">
    <location>
        <begin position="366"/>
        <end position="425"/>
    </location>
</feature>
<dbReference type="PANTHER" id="PTHR16091:SF1">
    <property type="entry name" value="TETRATRICOPEPTIDE REPEAT PROTEIN 17"/>
    <property type="match status" value="1"/>
</dbReference>
<keyword evidence="4" id="KW-1185">Reference proteome</keyword>
<dbReference type="PROSITE" id="PS50005">
    <property type="entry name" value="TPR"/>
    <property type="match status" value="2"/>
</dbReference>
<organism evidence="4 5">
    <name type="scientific">Acrobeloides nanus</name>
    <dbReference type="NCBI Taxonomy" id="290746"/>
    <lineage>
        <taxon>Eukaryota</taxon>
        <taxon>Metazoa</taxon>
        <taxon>Ecdysozoa</taxon>
        <taxon>Nematoda</taxon>
        <taxon>Chromadorea</taxon>
        <taxon>Rhabditida</taxon>
        <taxon>Tylenchina</taxon>
        <taxon>Cephalobomorpha</taxon>
        <taxon>Cephaloboidea</taxon>
        <taxon>Cephalobidae</taxon>
        <taxon>Acrobeloides</taxon>
    </lineage>
</organism>
<dbReference type="Proteomes" id="UP000887540">
    <property type="component" value="Unplaced"/>
</dbReference>
<feature type="repeat" description="TPR" evidence="1">
    <location>
        <begin position="1087"/>
        <end position="1120"/>
    </location>
</feature>